<protein>
    <submittedName>
        <fullName evidence="2">Uncharacterized protein</fullName>
    </submittedName>
</protein>
<comment type="caution">
    <text evidence="2">The sequence shown here is derived from an EMBL/GenBank/DDBJ whole genome shotgun (WGS) entry which is preliminary data.</text>
</comment>
<evidence type="ECO:0000256" key="1">
    <source>
        <dbReference type="SAM" id="MobiDB-lite"/>
    </source>
</evidence>
<dbReference type="Proteomes" id="UP000664654">
    <property type="component" value="Unassembled WGS sequence"/>
</dbReference>
<evidence type="ECO:0000313" key="2">
    <source>
        <dbReference type="EMBL" id="MBN7827544.1"/>
    </source>
</evidence>
<dbReference type="EMBL" id="JAFKCV010000020">
    <property type="protein sequence ID" value="MBN7827544.1"/>
    <property type="molecule type" value="Genomic_DNA"/>
</dbReference>
<organism evidence="2 3">
    <name type="scientific">Bowmanella dokdonensis</name>
    <dbReference type="NCBI Taxonomy" id="751969"/>
    <lineage>
        <taxon>Bacteria</taxon>
        <taxon>Pseudomonadati</taxon>
        <taxon>Pseudomonadota</taxon>
        <taxon>Gammaproteobacteria</taxon>
        <taxon>Alteromonadales</taxon>
        <taxon>Alteromonadaceae</taxon>
        <taxon>Bowmanella</taxon>
    </lineage>
</organism>
<name>A0A939DRQ8_9ALTE</name>
<sequence length="59" mass="6770">MEEISPNSNNLHYTQLPRKERHQAALNPHWPKALVPTAYAKPTLVEVKVGPYPDNKEHL</sequence>
<gene>
    <name evidence="2" type="ORF">J0A66_20105</name>
</gene>
<accession>A0A939DRQ8</accession>
<keyword evidence="3" id="KW-1185">Reference proteome</keyword>
<dbReference type="AlphaFoldDB" id="A0A939DRQ8"/>
<feature type="compositionally biased region" description="Polar residues" evidence="1">
    <location>
        <begin position="1"/>
        <end position="13"/>
    </location>
</feature>
<proteinExistence type="predicted"/>
<evidence type="ECO:0000313" key="3">
    <source>
        <dbReference type="Proteomes" id="UP000664654"/>
    </source>
</evidence>
<feature type="region of interest" description="Disordered" evidence="1">
    <location>
        <begin position="1"/>
        <end position="23"/>
    </location>
</feature>
<reference evidence="2" key="1">
    <citation type="submission" date="2021-03" db="EMBL/GenBank/DDBJ databases">
        <title>novel species isolated from a fishpond in China.</title>
        <authorList>
            <person name="Lu H."/>
            <person name="Cai Z."/>
        </authorList>
    </citation>
    <scope>NUCLEOTIDE SEQUENCE</scope>
    <source>
        <strain evidence="2">JCM 30855</strain>
    </source>
</reference>
<dbReference type="RefSeq" id="WP_206575657.1">
    <property type="nucleotide sequence ID" value="NZ_JAFKCV010000020.1"/>
</dbReference>